<feature type="domain" description="HicB-like antitoxin of toxin-antitoxin system" evidence="1">
    <location>
        <begin position="3"/>
        <end position="62"/>
    </location>
</feature>
<dbReference type="PANTHER" id="PTHR34504:SF2">
    <property type="entry name" value="UPF0150 PROTEIN SSL0259"/>
    <property type="match status" value="1"/>
</dbReference>
<keyword evidence="3" id="KW-1185">Reference proteome</keyword>
<accession>A0A2S7XPT7</accession>
<name>A0A2S7XPT7_9GAMM</name>
<gene>
    <name evidence="2" type="ORF">CXB77_12315</name>
</gene>
<dbReference type="InterPro" id="IPR035069">
    <property type="entry name" value="TTHA1013/TTHA0281-like"/>
</dbReference>
<dbReference type="AlphaFoldDB" id="A0A2S7XPT7"/>
<sequence length="70" mass="7618">MRYAIVIEKAADNFSAYVPDLPGCIATGSSAEEVAKEIKEAIDFHLEGMREDGITPPIPQSYVEYVEVAA</sequence>
<dbReference type="Pfam" id="PF15919">
    <property type="entry name" value="HicB_lk_antitox"/>
    <property type="match status" value="1"/>
</dbReference>
<dbReference type="InterPro" id="IPR051404">
    <property type="entry name" value="TA_system_antitoxin"/>
</dbReference>
<comment type="caution">
    <text evidence="2">The sequence shown here is derived from an EMBL/GenBank/DDBJ whole genome shotgun (WGS) entry which is preliminary data.</text>
</comment>
<dbReference type="PANTHER" id="PTHR34504">
    <property type="entry name" value="ANTITOXIN HICB"/>
    <property type="match status" value="1"/>
</dbReference>
<reference evidence="2 3" key="1">
    <citation type="submission" date="2018-01" db="EMBL/GenBank/DDBJ databases">
        <title>The complete genome sequence of Chromatium okenii LaCa, a purple sulfur bacterium with a turbulent life.</title>
        <authorList>
            <person name="Luedin S.M."/>
            <person name="Liechti N."/>
            <person name="Storelli N."/>
            <person name="Danza F."/>
            <person name="Wittwer M."/>
            <person name="Pothier J.F."/>
            <person name="Tonolla M.A."/>
        </authorList>
    </citation>
    <scope>NUCLEOTIDE SEQUENCE [LARGE SCALE GENOMIC DNA]</scope>
    <source>
        <strain evidence="2 3">LaCa</strain>
    </source>
</reference>
<dbReference type="SUPFAM" id="SSF143100">
    <property type="entry name" value="TTHA1013/TTHA0281-like"/>
    <property type="match status" value="1"/>
</dbReference>
<dbReference type="Gene3D" id="3.30.160.250">
    <property type="match status" value="1"/>
</dbReference>
<evidence type="ECO:0000259" key="1">
    <source>
        <dbReference type="Pfam" id="PF15919"/>
    </source>
</evidence>
<dbReference type="RefSeq" id="WP_105074749.1">
    <property type="nucleotide sequence ID" value="NZ_JAFLKP010000466.1"/>
</dbReference>
<evidence type="ECO:0000313" key="3">
    <source>
        <dbReference type="Proteomes" id="UP000239936"/>
    </source>
</evidence>
<dbReference type="OrthoDB" id="9807959at2"/>
<evidence type="ECO:0000313" key="2">
    <source>
        <dbReference type="EMBL" id="PQJ95750.1"/>
    </source>
</evidence>
<dbReference type="InterPro" id="IPR031807">
    <property type="entry name" value="HicB-like"/>
</dbReference>
<protein>
    <recommendedName>
        <fullName evidence="1">HicB-like antitoxin of toxin-antitoxin system domain-containing protein</fullName>
    </recommendedName>
</protein>
<dbReference type="Proteomes" id="UP000239936">
    <property type="component" value="Unassembled WGS sequence"/>
</dbReference>
<organism evidence="2 3">
    <name type="scientific">Chromatium okenii</name>
    <dbReference type="NCBI Taxonomy" id="61644"/>
    <lineage>
        <taxon>Bacteria</taxon>
        <taxon>Pseudomonadati</taxon>
        <taxon>Pseudomonadota</taxon>
        <taxon>Gammaproteobacteria</taxon>
        <taxon>Chromatiales</taxon>
        <taxon>Chromatiaceae</taxon>
        <taxon>Chromatium</taxon>
    </lineage>
</organism>
<proteinExistence type="predicted"/>
<dbReference type="EMBL" id="PPGH01000037">
    <property type="protein sequence ID" value="PQJ95750.1"/>
    <property type="molecule type" value="Genomic_DNA"/>
</dbReference>